<dbReference type="GO" id="GO:0005952">
    <property type="term" value="C:cAMP-dependent protein kinase complex"/>
    <property type="evidence" value="ECO:0007669"/>
    <property type="project" value="InterPro"/>
</dbReference>
<feature type="compositionally biased region" description="Polar residues" evidence="2">
    <location>
        <begin position="3095"/>
        <end position="3106"/>
    </location>
</feature>
<feature type="region of interest" description="Disordered" evidence="2">
    <location>
        <begin position="2274"/>
        <end position="2436"/>
    </location>
</feature>
<dbReference type="InterPro" id="IPR018490">
    <property type="entry name" value="cNMP-bd_dom_sf"/>
</dbReference>
<dbReference type="SMART" id="SM00239">
    <property type="entry name" value="C2"/>
    <property type="match status" value="4"/>
</dbReference>
<feature type="compositionally biased region" description="Basic and acidic residues" evidence="2">
    <location>
        <begin position="4209"/>
        <end position="4218"/>
    </location>
</feature>
<feature type="compositionally biased region" description="Basic and acidic residues" evidence="2">
    <location>
        <begin position="2958"/>
        <end position="2967"/>
    </location>
</feature>
<feature type="compositionally biased region" description="Polar residues" evidence="2">
    <location>
        <begin position="5006"/>
        <end position="5022"/>
    </location>
</feature>
<feature type="compositionally biased region" description="Polar residues" evidence="2">
    <location>
        <begin position="1051"/>
        <end position="1061"/>
    </location>
</feature>
<dbReference type="Pfam" id="PF00027">
    <property type="entry name" value="cNMP_binding"/>
    <property type="match status" value="7"/>
</dbReference>
<feature type="compositionally biased region" description="Basic and acidic residues" evidence="2">
    <location>
        <begin position="3332"/>
        <end position="3349"/>
    </location>
</feature>
<feature type="compositionally biased region" description="Basic and acidic residues" evidence="2">
    <location>
        <begin position="2110"/>
        <end position="2121"/>
    </location>
</feature>
<feature type="coiled-coil region" evidence="1">
    <location>
        <begin position="2175"/>
        <end position="2237"/>
    </location>
</feature>
<feature type="region of interest" description="Disordered" evidence="2">
    <location>
        <begin position="152"/>
        <end position="199"/>
    </location>
</feature>
<dbReference type="PROSITE" id="PS50042">
    <property type="entry name" value="CNMP_BINDING_3"/>
    <property type="match status" value="7"/>
</dbReference>
<dbReference type="SMART" id="SM00100">
    <property type="entry name" value="cNMP"/>
    <property type="match status" value="7"/>
</dbReference>
<evidence type="ECO:0000313" key="5">
    <source>
        <dbReference type="EMBL" id="CAB9504621.1"/>
    </source>
</evidence>
<feature type="region of interest" description="Disordered" evidence="2">
    <location>
        <begin position="354"/>
        <end position="749"/>
    </location>
</feature>
<feature type="compositionally biased region" description="Basic and acidic residues" evidence="2">
    <location>
        <begin position="3272"/>
        <end position="3291"/>
    </location>
</feature>
<dbReference type="EMBL" id="CAICTM010000202">
    <property type="protein sequence ID" value="CAB9504621.1"/>
    <property type="molecule type" value="Genomic_DNA"/>
</dbReference>
<keyword evidence="1" id="KW-0175">Coiled coil</keyword>
<feature type="compositionally biased region" description="Basic and acidic residues" evidence="2">
    <location>
        <begin position="2719"/>
        <end position="2729"/>
    </location>
</feature>
<dbReference type="InterPro" id="IPR018488">
    <property type="entry name" value="cNMP-bd_CS"/>
</dbReference>
<feature type="compositionally biased region" description="Polar residues" evidence="2">
    <location>
        <begin position="5060"/>
        <end position="5079"/>
    </location>
</feature>
<feature type="domain" description="Cyclic nucleotide-binding" evidence="4">
    <location>
        <begin position="3958"/>
        <end position="4083"/>
    </location>
</feature>
<protein>
    <submittedName>
        <fullName evidence="5">Copine-1</fullName>
    </submittedName>
</protein>
<feature type="region of interest" description="Disordered" evidence="2">
    <location>
        <begin position="2894"/>
        <end position="2914"/>
    </location>
</feature>
<feature type="coiled-coil region" evidence="1">
    <location>
        <begin position="2737"/>
        <end position="2764"/>
    </location>
</feature>
<dbReference type="PROSITE" id="PS00889">
    <property type="entry name" value="CNMP_BINDING_2"/>
    <property type="match status" value="3"/>
</dbReference>
<feature type="compositionally biased region" description="Basic and acidic residues" evidence="2">
    <location>
        <begin position="1436"/>
        <end position="1445"/>
    </location>
</feature>
<feature type="compositionally biased region" description="Basic and acidic residues" evidence="2">
    <location>
        <begin position="411"/>
        <end position="434"/>
    </location>
</feature>
<dbReference type="PROSITE" id="PS00888">
    <property type="entry name" value="CNMP_BINDING_1"/>
    <property type="match status" value="7"/>
</dbReference>
<dbReference type="Proteomes" id="UP001153069">
    <property type="component" value="Unassembled WGS sequence"/>
</dbReference>
<reference evidence="5" key="1">
    <citation type="submission" date="2020-06" db="EMBL/GenBank/DDBJ databases">
        <authorList>
            <consortium name="Plant Systems Biology data submission"/>
        </authorList>
    </citation>
    <scope>NUCLEOTIDE SEQUENCE</scope>
    <source>
        <strain evidence="5">D6</strain>
    </source>
</reference>
<proteinExistence type="predicted"/>
<dbReference type="PANTHER" id="PTHR11635:SF152">
    <property type="entry name" value="CAMP-DEPENDENT PROTEIN KINASE TYPE I REGULATORY SUBUNIT-RELATED"/>
    <property type="match status" value="1"/>
</dbReference>
<feature type="region of interest" description="Disordered" evidence="2">
    <location>
        <begin position="1396"/>
        <end position="1523"/>
    </location>
</feature>
<feature type="compositionally biased region" description="Low complexity" evidence="2">
    <location>
        <begin position="189"/>
        <end position="199"/>
    </location>
</feature>
<feature type="region of interest" description="Disordered" evidence="2">
    <location>
        <begin position="2031"/>
        <end position="2064"/>
    </location>
</feature>
<dbReference type="Gene3D" id="2.60.120.10">
    <property type="entry name" value="Jelly Rolls"/>
    <property type="match status" value="7"/>
</dbReference>
<feature type="region of interest" description="Disordered" evidence="2">
    <location>
        <begin position="2668"/>
        <end position="2729"/>
    </location>
</feature>
<feature type="region of interest" description="Disordered" evidence="2">
    <location>
        <begin position="3038"/>
        <end position="3408"/>
    </location>
</feature>
<feature type="compositionally biased region" description="Polar residues" evidence="2">
    <location>
        <begin position="4927"/>
        <end position="4941"/>
    </location>
</feature>
<feature type="compositionally biased region" description="Polar residues" evidence="2">
    <location>
        <begin position="3227"/>
        <end position="3236"/>
    </location>
</feature>
<feature type="compositionally biased region" description="Polar residues" evidence="2">
    <location>
        <begin position="3244"/>
        <end position="3253"/>
    </location>
</feature>
<gene>
    <name evidence="5" type="ORF">SEMRO_203_G085550.1</name>
</gene>
<evidence type="ECO:0000256" key="2">
    <source>
        <dbReference type="SAM" id="MobiDB-lite"/>
    </source>
</evidence>
<evidence type="ECO:0000259" key="3">
    <source>
        <dbReference type="PROSITE" id="PS50004"/>
    </source>
</evidence>
<feature type="compositionally biased region" description="Basic and acidic residues" evidence="2">
    <location>
        <begin position="4160"/>
        <end position="4172"/>
    </location>
</feature>
<feature type="compositionally biased region" description="Polar residues" evidence="2">
    <location>
        <begin position="2668"/>
        <end position="2700"/>
    </location>
</feature>
<dbReference type="SUPFAM" id="SSF49562">
    <property type="entry name" value="C2 domain (Calcium/lipid-binding domain, CaLB)"/>
    <property type="match status" value="2"/>
</dbReference>
<dbReference type="PROSITE" id="PS50004">
    <property type="entry name" value="C2"/>
    <property type="match status" value="1"/>
</dbReference>
<feature type="region of interest" description="Disordered" evidence="2">
    <location>
        <begin position="1019"/>
        <end position="1264"/>
    </location>
</feature>
<feature type="domain" description="Cyclic nucleotide-binding" evidence="4">
    <location>
        <begin position="3684"/>
        <end position="3814"/>
    </location>
</feature>
<feature type="compositionally biased region" description="Polar residues" evidence="2">
    <location>
        <begin position="395"/>
        <end position="410"/>
    </location>
</feature>
<dbReference type="InterPro" id="IPR050503">
    <property type="entry name" value="cAMP-dep_PK_reg_su-like"/>
</dbReference>
<feature type="compositionally biased region" description="Basic and acidic residues" evidence="2">
    <location>
        <begin position="3362"/>
        <end position="3381"/>
    </location>
</feature>
<feature type="compositionally biased region" description="Polar residues" evidence="2">
    <location>
        <begin position="856"/>
        <end position="874"/>
    </location>
</feature>
<feature type="compositionally biased region" description="Acidic residues" evidence="2">
    <location>
        <begin position="4116"/>
        <end position="4128"/>
    </location>
</feature>
<feature type="domain" description="Cyclic nucleotide-binding" evidence="4">
    <location>
        <begin position="3473"/>
        <end position="3597"/>
    </location>
</feature>
<feature type="compositionally biased region" description="Basic and acidic residues" evidence="2">
    <location>
        <begin position="500"/>
        <end position="509"/>
    </location>
</feature>
<dbReference type="InterPro" id="IPR000595">
    <property type="entry name" value="cNMP-bd_dom"/>
</dbReference>
<feature type="region of interest" description="Disordered" evidence="2">
    <location>
        <begin position="4401"/>
        <end position="4422"/>
    </location>
</feature>
<feature type="compositionally biased region" description="Basic and acidic residues" evidence="2">
    <location>
        <begin position="4081"/>
        <end position="4100"/>
    </location>
</feature>
<dbReference type="Pfam" id="PF00168">
    <property type="entry name" value="C2"/>
    <property type="match status" value="1"/>
</dbReference>
<feature type="region of interest" description="Disordered" evidence="2">
    <location>
        <begin position="854"/>
        <end position="906"/>
    </location>
</feature>
<feature type="compositionally biased region" description="Basic and acidic residues" evidence="2">
    <location>
        <begin position="658"/>
        <end position="682"/>
    </location>
</feature>
<feature type="compositionally biased region" description="Basic and acidic residues" evidence="2">
    <location>
        <begin position="565"/>
        <end position="587"/>
    </location>
</feature>
<feature type="region of interest" description="Disordered" evidence="2">
    <location>
        <begin position="4081"/>
        <end position="4225"/>
    </location>
</feature>
<name>A0A9N8DLT4_9STRA</name>
<feature type="compositionally biased region" description="Low complexity" evidence="2">
    <location>
        <begin position="3926"/>
        <end position="3937"/>
    </location>
</feature>
<feature type="region of interest" description="Disordered" evidence="2">
    <location>
        <begin position="4864"/>
        <end position="5094"/>
    </location>
</feature>
<feature type="compositionally biased region" description="Polar residues" evidence="2">
    <location>
        <begin position="683"/>
        <end position="695"/>
    </location>
</feature>
<feature type="region of interest" description="Disordered" evidence="2">
    <location>
        <begin position="3867"/>
        <end position="3913"/>
    </location>
</feature>
<comment type="caution">
    <text evidence="5">The sequence shown here is derived from an EMBL/GenBank/DDBJ whole genome shotgun (WGS) entry which is preliminary data.</text>
</comment>
<dbReference type="PANTHER" id="PTHR11635">
    <property type="entry name" value="CAMP-DEPENDENT PROTEIN KINASE REGULATORY CHAIN"/>
    <property type="match status" value="1"/>
</dbReference>
<feature type="compositionally biased region" description="Polar residues" evidence="2">
    <location>
        <begin position="2123"/>
        <end position="2137"/>
    </location>
</feature>
<feature type="compositionally biased region" description="Basic and acidic residues" evidence="2">
    <location>
        <begin position="790"/>
        <end position="806"/>
    </location>
</feature>
<dbReference type="OrthoDB" id="417078at2759"/>
<feature type="compositionally biased region" description="Basic and acidic residues" evidence="2">
    <location>
        <begin position="1150"/>
        <end position="1174"/>
    </location>
</feature>
<feature type="region of interest" description="Disordered" evidence="2">
    <location>
        <begin position="2942"/>
        <end position="2973"/>
    </location>
</feature>
<dbReference type="InterPro" id="IPR000008">
    <property type="entry name" value="C2_dom"/>
</dbReference>
<feature type="compositionally biased region" description="Basic residues" evidence="2">
    <location>
        <begin position="3385"/>
        <end position="3399"/>
    </location>
</feature>
<feature type="compositionally biased region" description="Basic and acidic residues" evidence="2">
    <location>
        <begin position="383"/>
        <end position="393"/>
    </location>
</feature>
<feature type="region of interest" description="Disordered" evidence="2">
    <location>
        <begin position="3926"/>
        <end position="3948"/>
    </location>
</feature>
<feature type="compositionally biased region" description="Basic and acidic residues" evidence="2">
    <location>
        <begin position="2333"/>
        <end position="2350"/>
    </location>
</feature>
<feature type="compositionally biased region" description="Polar residues" evidence="2">
    <location>
        <begin position="1465"/>
        <end position="1475"/>
    </location>
</feature>
<feature type="compositionally biased region" description="Acidic residues" evidence="2">
    <location>
        <begin position="1497"/>
        <end position="1507"/>
    </location>
</feature>
<feature type="region of interest" description="Disordered" evidence="2">
    <location>
        <begin position="3625"/>
        <end position="3645"/>
    </location>
</feature>
<sequence>MLLFGTDPASDYNEHSTLHLILEGKDMVDVGGWFGSTDPFFTLLASTATSTGSVLFQAVHTSEEVASNLNPRWKKAEVSLKALCDLDINKPIRIQCDDWEPSDRHNPMGYFDTSVADLLKVSGDASKTAPLRDKGEEYGKLIIRLARIKTPRDDLSKRSSHSRRTMRMSSASGASSSRGRESQLTNAGRSSSSRKSSAAPSVLLEYPPDFGGCNEKDVFHLTLEGRDLVHVGGWFDTTNPYYQLTIPDTNPNDGKLIWQSVYRSEHIEDSLSPFWKEAPVTLMLLCEGDLFKSFRVFVYSRVEGGDPIPMGFFDTTVRELITASRSSDKEFVLQDENGEKFGALVARYAQVPEDYSSGSDGSFAVDLEGEDDSEGGSFAETTTTKEERDEAKADNGTTNGEPSLEQPSNEQENKREQSKERVSSTSNDQDHTKPIVDASSTVDETQKQEMDECSASTRQGRSVQAGAHLPELPTPRESLASYARSVKGLRKSMAVMSRTSPEKSRRTRDSSSSARPDPYDLRRSSSSRSMTSSRARIDPYDLRRSSSSRSMADERSSRRSSSSQRSRERSPEKRSRSSHVRSSEGSHRSTRSHSMHGSSREEKSRSKHRDERDDPMASSSRSHNKTRSNDVSRSEGRSSFKDVSKKVHDNKPNASRQQRSEHEASPAIQRERESVASKRPTESQEPSSKTLQQHDVNSDSEGSGKQSSEEKNSAERVDASDYKRGEGSRHEDTNKVPIIESDSQAPVKDHVEDDAVTSFAGELGKLVGWGFVTDRQAGNDASESGNEAAVGRHADQTVKGESHDDDGGGINLAGELGKLVGWGIVGESIVEAQTSASHDARLRDGHPLESFFGAGTTDSEATTMRSTSGNSNSDVLGVGDHEDSLVDNRERSNSTRGEDAAFSNRSMLAEEAREKLVATKQGQFGKAKNASAKDTAVDLGFMLTQAPAPSEKVSSESYNADSKMQEIACAQVFKQPACEKRIVTLEPNKYLAEVGRAPKKDHQSSNAVQDAGYVNFSKQAAYEKPEKPSVDLKLNKPLAEVAKTPEKDQQSSKAVQDTSNVDFAKQAAYEKPEKPIVTLKLNKPSAEEQKAPEEDQPSSKAVQDTDNVDVPKQAAYEIPQKPIMTLKPNKPLAGAEKPPEKGQQSSKADLITRRLAEIGRSKSQSQHEHADADKLGSSPLATYNADGRIPATGNLSSAIVKTEKKEVQDELKQDGEGRALDGSGSINSDSKRHRSHLTVEDDFSTGEKSYESSHGFYNDDDDDSLDEELELLQSFNGSGLTQEEDVSQRENLVDVSKMHHSRLDSSGVASTLQHSFLQETRDWDVDPAKGTGSMRNWAMTSLDIAGQSKDDTSSPPLDHCSDRLIEGEKSIVGQKKLTLDGAPLLGRSVLLNDEDLSNKQFDQQDSALVHDSSSNHRSRNHEDSATAGLEVEETTEDHGPIEHDGQGGYGLPPDSTDLTDHPIQGGSQRLSNAQLEQCGHHDASSLSSCSSSSGSEYGEESPTDLPDETSQAKEEISRANHDACEEPAAKALLSGSPSGQAPRTLLSVDISDAVGVSGQSISQEKRAESEWNINQLDQSPHDDAGVSDVQVDNEIVEGTTAHRIETSPSPPGHVGPVAITGHATRDAQDDMCEIPLPSSSLSLVRGKPDTTDEILYLSLVGKELLNMGGWFGSTNAFFEVSRADESSNPAVWQRVYLSEPVENSFDPAWKEAEVNLGMLCGGDLGKQIQIALYHNQSGNHLSMGACTTTVKHLLQSVGETSGLKFASQDGAQQFGNLLVANARVDRQGVARGTREDHSAKLSLVLEGGGIVVDKWMFASTNLLFEVSVLTKTGVYSPVYTSEHVTNNLLNPRWSEAVLELGLLCDGDAIRITILDSLEEDQQIVLGAFDTSISGLLEASGKSPFLAVAADGKACGNVAVVKASISGVNEKTRTPEPDESSFGKAKGSKSPALSSLHAAPDTASTITPGAEECLGGGAAETQIIPGAYEECNATADASMTQSAEQISVAESSKATVDSIARTSTGADAALDTEKSVEPGNANICKERETPTDLPRSNPKISEPGNVNIIKQPELKVIDLSPPKVAIPGSIKIVSQPKKKGIDLESPEEAPVESHDSKDEVKRGQTLSQQSPVKNETGSSGVAIDAQLVANQKALMEKNQREKQMLLEYTKSLAENCKRLEGEVAEMDALLTSASKKVERLQTEKQSLELECKFFTSNINELASAKARQEEVLIEAKAEVLSYKRDLDRAWDKINEIGKSGQETATSAILWAQAREAGEQAVGVDEESAVTSTEQPSEDLPRKSSEEASAQWQQRTAPATEEETRDGDEGLNAPPDRDEMTAKGVDGAKTDKESEEANESTVVGDENDAKAEAKGVNRGGGNSVDEEPRIPNSQEATAESEPGNEPDLGSMASVSEADTDERATNNNEEGSAVDIGAREDAAVGANAAVPVERGALGAHGDPEVAGDEAGRDTDAILTQMVATLENRVEELQQLAHERILADSQTQPSTVAQNSVLDRRTLEESLARAEFRVQAYSRAMISEARRLEDLARENSALTERMNKFKALALKNFRTVKEAKNLLARYKADRKKQISQNASLTKELKRAQAVAKDRQQELTAFQTKLEETLAEKSSMIEESKAKLRELEQQKSRAEATIFELRQIGSSSHLAANAEAQTPSKDLSNSCKILSPESNLVPNPDSATGQVAAVEHGGPKTQNTNEATGRDGDHDVETKPSWEAEKHNLLDRIKELESSLAQANTEREAAMTAKNLYEGFWKDAKEKLVLLQFNSEEKRPSAKFAGIRKPGDIQPSGNFSWEPPAFGGPKNEEESVQVMAPFLPQGDFSWEPPAFDGEGPKNEEVSVQLKEMGTFAITVPGYQAKTRRSTATDEACALWAADAQAKESKSTNLQEESTERLTSTDEALALWAEDTRAKEDRVFFDNVNQSLEATARQPPEGSSLLPEESKAKELSIPEKTGAQTGDGLAVWAAQGKSTEVKLDIGNYQENQKQVIIPGASSSINTGALTGEGLSTWAAHGRANDEKLDAANAARTPVADQGAPLATGSSTTKATGPALKPKAEGSLSNSKGRSDAPAKRRSGSKTESATKSTSGRKTGKAGQSLASSKGPPRRKSKDAVEHKQRRLSKLSASSSGTKAVEKRKTGKAAPTLSRSKGSSRRSSKDRVEPKRRRSSKSSASASGSKADEKRKSRRSKGGEMPKQIPSVAKAYEKKGRSSANPTSLNSVGRARLKGTSSKESNAELSPIAEDTELESEAGSSAGDRETRESVNDVDKEQEKRPSQGSEAGPSAGDRETIESVKDVDKEQENRPSQGSEAGPSAGDHETIESVKDVDKEQENRPSQGSEAGPSAGDRETIESVKDVDKEQEKRPSQGSKRRKSRRSKRHNKSPLRGLAPVPLEVKRLSSGSVLRASFRVGRAQASKLSVEQQSGEAAENTHGPAIPAIPEETKKTETSEVIAKTALFASLNFAEVKALSKASKHYQVHVDEYICHEGEEGESMFIIVNGVIDITKQEKKGQTSIELRLAQLHAGDYFGEMSLLTGKPRMASVRASSTVVELIEISKDALMPLIKKRTKLAKQLGKIVAERQKDASSDGKDDAKRSKEVSSQIISFFGFGRHDEDDDSESSSDDDAPKLNRRQTFFRGAMVSKRNLVPVAKATVLEGSDDEVISSTGLFASLNFSEVKALASASKRHEVGFDSVGPDEYICRAGEEGESMFIVVKGVIDITKEEHKKGHGPTEIRLAQLRAGDYFGEMSLLTGKPRTADVRASSSTAEVLEIGKDALMPLMTKRKDLAKRLGKIVAERQMALQGTSKDGTALDKAAKDVSSQIKSFFGFGRQEGEESSDEEDDTKGLEKVFEEDFLESSDSENAGKKKERKMQRGWFGRTTKGLKPAADESESLDDDDVAKVGRRKSFFSKGSASAKSSPKPRAKPWDGEAPDDEVISNTALFASLGFSEVKALAKASERHMVGIDEYICREGEEGSSMFIIVNGVIDITKQEHKKGQDSFELRLAQLHSGDYVGEMSLLTGKPRMANVKAGSTVVEVLEISKDALMPLMKRRKDLAKQLGKIVAERQKDASSDGKDDAKRSKEVSSQIKSFFGFGRHEEDDDDSTDDEAENIQEPTDQQYVPSELNLERDTPAHLRRPRRLRREVSKEASTRRASEGVSSHTTATNRRLRRSTSFDAKASGHSRVPLWRRQSRMEHSESNKDTNVLGCRPSQVDNLDTHESPENDEVIGDTALFTSLSFFEVKALAEASKRYEVDVDEYICHEGEEGESMFIIVNGVIDITKQEKKGQTSIELRLAQLHAGDYFGEMSLLTGKPRMAGVRASSTVVEVIEISKDALMPLIKKRTELAKQLGKIVAERQKDASSDGKDDAKRSKEVSSQIMSFFGFGRHGDDADSESSSDDDAPKLNRRQSFFRGSMMSKRNLVPVAKATVLEGSDDEVISSTGLFASLNFSEVKALASASKRHEVGFDSVGPDEYICREGEEGESMFIVVKGVIDITKEEHKQGQDPTAMRLAQLRAGDYFGEMSLLTGKPRTADVRASSSTAEVLEIGKDALMPLMTKRKDLAKQLGKVVAERQVALQGTSKDGTSLDKAAKEVSSQIKSFFGFGKQEEEEGSSSSDDDAPKLNRRQSFFHLGSAVSRRNIVPVTQATDLEGSDDEVISNSGLFASLNFSEVKALASASKRYEVGVDEYICREGDEGSSMFIIVNGVIDITKQEKKKGQVSFELRLAQLHAGDYFGEMSLLTGKPRMASARARGAVVEVLEISKDALMPLMKKRKDLAKQLGEIVAKRQKDASKDGKDHAKRSKEVSSQIMSFFGFGRHEEEDVESESSDDLLKDRQYLPSRLNTGREASAQAQNAASGPIKSASTAPIKKGRKMRRNTSFDSTASGQSESSSPASTGKRRRIRRKTSVDSTASGQKQSSTTAPAEKRRMRRNTSFDSAASEQKQSSSSVPADKRRKMRRNTSFDSTASGQKQSSSTAPTDKRKLRRNTSFDSVASGHSQSAPTAPTDKRRRMRRNTSFDSTVSGQKQSSSTAPTDKRKLLRNTSFDSVASGHSQSSSTAPTDKRRGMRRSTSFRVGQAQASQLFAQAQAYQISEGATSEDTTEVIGKTELFSSLKFAEVKELAEASRRYDVSVGEYICQEGAEGDSMFVVVEGTIDITKEEQKTGEEPTEIRLAQLNAGDYVGEMSLLTGKPRTANVRASTPIVEVIEISKGALMPLMKKNKALAKQLGKVVVERQIALQGASKDGKDTAAKTKEVSSQIKSFFGFGRHDDDDD</sequence>
<feature type="compositionally biased region" description="Polar residues" evidence="2">
    <location>
        <begin position="4174"/>
        <end position="4183"/>
    </location>
</feature>
<dbReference type="InterPro" id="IPR014710">
    <property type="entry name" value="RmlC-like_jellyroll"/>
</dbReference>
<evidence type="ECO:0000259" key="4">
    <source>
        <dbReference type="PROSITE" id="PS50042"/>
    </source>
</evidence>
<feature type="region of interest" description="Disordered" evidence="2">
    <location>
        <begin position="776"/>
        <end position="812"/>
    </location>
</feature>
<keyword evidence="6" id="KW-1185">Reference proteome</keyword>
<feature type="compositionally biased region" description="Basic and acidic residues" evidence="2">
    <location>
        <begin position="3302"/>
        <end position="3319"/>
    </location>
</feature>
<dbReference type="InterPro" id="IPR035892">
    <property type="entry name" value="C2_domain_sf"/>
</dbReference>
<feature type="compositionally biased region" description="Basic and acidic residues" evidence="2">
    <location>
        <begin position="1021"/>
        <end position="1034"/>
    </location>
</feature>
<feature type="compositionally biased region" description="Basic and acidic residues" evidence="2">
    <location>
        <begin position="1201"/>
        <end position="1219"/>
    </location>
</feature>
<feature type="domain" description="C2" evidence="3">
    <location>
        <begin position="196"/>
        <end position="331"/>
    </location>
</feature>
<feature type="region of interest" description="Disordered" evidence="2">
    <location>
        <begin position="3435"/>
        <end position="3462"/>
    </location>
</feature>
<feature type="compositionally biased region" description="Low complexity" evidence="2">
    <location>
        <begin position="524"/>
        <end position="534"/>
    </location>
</feature>
<evidence type="ECO:0000256" key="1">
    <source>
        <dbReference type="SAM" id="Coils"/>
    </source>
</evidence>
<feature type="compositionally biased region" description="Basic and acidic residues" evidence="2">
    <location>
        <begin position="879"/>
        <end position="899"/>
    </location>
</feature>
<feature type="compositionally biased region" description="Basic and acidic residues" evidence="2">
    <location>
        <begin position="627"/>
        <end position="651"/>
    </location>
</feature>
<feature type="compositionally biased region" description="Low complexity" evidence="2">
    <location>
        <begin position="167"/>
        <end position="177"/>
    </location>
</feature>
<feature type="compositionally biased region" description="Acidic residues" evidence="2">
    <location>
        <begin position="3630"/>
        <end position="3640"/>
    </location>
</feature>
<feature type="compositionally biased region" description="Low complexity" evidence="2">
    <location>
        <begin position="4956"/>
        <end position="4967"/>
    </location>
</feature>
<accession>A0A9N8DLT4</accession>
<dbReference type="GO" id="GO:0005829">
    <property type="term" value="C:cytosol"/>
    <property type="evidence" value="ECO:0007669"/>
    <property type="project" value="TreeGrafter"/>
</dbReference>
<feature type="region of interest" description="Disordered" evidence="2">
    <location>
        <begin position="1929"/>
        <end position="1968"/>
    </location>
</feature>
<feature type="compositionally biased region" description="Polar residues" evidence="2">
    <location>
        <begin position="5034"/>
        <end position="5052"/>
    </location>
</feature>
<feature type="compositionally biased region" description="Low complexity" evidence="2">
    <location>
        <begin position="1484"/>
        <end position="1496"/>
    </location>
</feature>
<feature type="region of interest" description="Disordered" evidence="2">
    <location>
        <begin position="2094"/>
        <end position="2137"/>
    </location>
</feature>
<dbReference type="CDD" id="cd04047">
    <property type="entry name" value="C2B_Copine"/>
    <property type="match status" value="2"/>
</dbReference>
<feature type="domain" description="Cyclic nucleotide-binding" evidence="4">
    <location>
        <begin position="5129"/>
        <end position="5254"/>
    </location>
</feature>
<feature type="domain" description="Cyclic nucleotide-binding" evidence="4">
    <location>
        <begin position="4461"/>
        <end position="4591"/>
    </location>
</feature>
<organism evidence="5 6">
    <name type="scientific">Seminavis robusta</name>
    <dbReference type="NCBI Taxonomy" id="568900"/>
    <lineage>
        <taxon>Eukaryota</taxon>
        <taxon>Sar</taxon>
        <taxon>Stramenopiles</taxon>
        <taxon>Ochrophyta</taxon>
        <taxon>Bacillariophyta</taxon>
        <taxon>Bacillariophyceae</taxon>
        <taxon>Bacillariophycidae</taxon>
        <taxon>Naviculales</taxon>
        <taxon>Naviculaceae</taxon>
        <taxon>Seminavis</taxon>
    </lineage>
</organism>
<dbReference type="SUPFAM" id="SSF51206">
    <property type="entry name" value="cAMP-binding domain-like"/>
    <property type="match status" value="7"/>
</dbReference>
<evidence type="ECO:0000313" key="6">
    <source>
        <dbReference type="Proteomes" id="UP001153069"/>
    </source>
</evidence>
<feature type="coiled-coil region" evidence="1">
    <location>
        <begin position="2537"/>
        <end position="2659"/>
    </location>
</feature>
<feature type="domain" description="Cyclic nucleotide-binding" evidence="4">
    <location>
        <begin position="4250"/>
        <end position="4374"/>
    </location>
</feature>
<feature type="compositionally biased region" description="Basic and acidic residues" evidence="2">
    <location>
        <begin position="707"/>
        <end position="734"/>
    </location>
</feature>
<feature type="compositionally biased region" description="Basic and acidic residues" evidence="2">
    <location>
        <begin position="535"/>
        <end position="544"/>
    </location>
</feature>
<feature type="compositionally biased region" description="Polar residues" evidence="2">
    <location>
        <begin position="4979"/>
        <end position="4997"/>
    </location>
</feature>
<dbReference type="InterPro" id="IPR037768">
    <property type="entry name" value="C2B_Copine"/>
</dbReference>
<feature type="compositionally biased region" description="Basic and acidic residues" evidence="2">
    <location>
        <begin position="598"/>
        <end position="615"/>
    </location>
</feature>
<feature type="compositionally biased region" description="Polar residues" evidence="2">
    <location>
        <begin position="2305"/>
        <end position="2315"/>
    </location>
</feature>
<feature type="compositionally biased region" description="Low complexity" evidence="2">
    <location>
        <begin position="4901"/>
        <end position="4915"/>
    </location>
</feature>
<feature type="compositionally biased region" description="Basic and acidic residues" evidence="2">
    <location>
        <begin position="1510"/>
        <end position="1523"/>
    </location>
</feature>
<feature type="domain" description="Cyclic nucleotide-binding" evidence="4">
    <location>
        <begin position="4681"/>
        <end position="4806"/>
    </location>
</feature>
<dbReference type="CDD" id="cd00038">
    <property type="entry name" value="CAP_ED"/>
    <property type="match status" value="7"/>
</dbReference>